<dbReference type="PANTHER" id="PTHR43756">
    <property type="entry name" value="CHOLINE MONOOXYGENASE, CHLOROPLASTIC"/>
    <property type="match status" value="1"/>
</dbReference>
<gene>
    <name evidence="3" type="ORF">MAGR_00980</name>
</gene>
<dbReference type="Pfam" id="PF00848">
    <property type="entry name" value="Ring_hydroxyl_A"/>
    <property type="match status" value="1"/>
</dbReference>
<proteinExistence type="predicted"/>
<feature type="domain" description="Aromatic-ring-hydroxylating dioxygenase alpha subunit C-terminal" evidence="2">
    <location>
        <begin position="25"/>
        <end position="264"/>
    </location>
</feature>
<dbReference type="EMBL" id="BLKS01000001">
    <property type="protein sequence ID" value="GFG48657.1"/>
    <property type="molecule type" value="Genomic_DNA"/>
</dbReference>
<name>A0A7I9VTT7_MYCAG</name>
<comment type="cofactor">
    <cofactor evidence="1">
        <name>Fe cation</name>
        <dbReference type="ChEBI" id="CHEBI:24875"/>
    </cofactor>
</comment>
<evidence type="ECO:0000313" key="4">
    <source>
        <dbReference type="Proteomes" id="UP000465302"/>
    </source>
</evidence>
<sequence>MPLADYLEAVPQDIAWCGLGDFRCYATMTVQVDANWKTIADGYSETYHIQTLHPELHRCMDDVHAPQTIWGHTGKSEQFYGVASPEIKENLTDAEVWDAYVRTQGALVGVAENTPYPVDQVTDGRTVADVIAQRTTEFAASRGVDLSWADTEQMMRLHQYNVFPNMTLLVNADHLTMMTALPGPGPDHGELTMLLWTRMPPGAPRTRPAHVRVTADEAHPELVLTQDIAVLAGLQRGLHQPGFTHLTLSNEERRVINMHRNLECYLDLPESQRMTGGETP</sequence>
<evidence type="ECO:0000259" key="2">
    <source>
        <dbReference type="Pfam" id="PF00848"/>
    </source>
</evidence>
<dbReference type="Gene3D" id="3.90.380.10">
    <property type="entry name" value="Naphthalene 1,2-dioxygenase Alpha Subunit, Chain A, domain 1"/>
    <property type="match status" value="1"/>
</dbReference>
<protein>
    <recommendedName>
        <fullName evidence="2">Aromatic-ring-hydroxylating dioxygenase alpha subunit C-terminal domain-containing protein</fullName>
    </recommendedName>
</protein>
<evidence type="ECO:0000313" key="3">
    <source>
        <dbReference type="EMBL" id="GFG48657.1"/>
    </source>
</evidence>
<dbReference type="SUPFAM" id="SSF55961">
    <property type="entry name" value="Bet v1-like"/>
    <property type="match status" value="1"/>
</dbReference>
<dbReference type="PANTHER" id="PTHR43756:SF5">
    <property type="entry name" value="CHOLINE MONOOXYGENASE, CHLOROPLASTIC"/>
    <property type="match status" value="1"/>
</dbReference>
<dbReference type="InterPro" id="IPR015879">
    <property type="entry name" value="Ring_hydroxy_dOase_asu_C_dom"/>
</dbReference>
<dbReference type="GO" id="GO:0005506">
    <property type="term" value="F:iron ion binding"/>
    <property type="evidence" value="ECO:0007669"/>
    <property type="project" value="InterPro"/>
</dbReference>
<dbReference type="InterPro" id="IPR001663">
    <property type="entry name" value="Rng_hydr_dOase-A"/>
</dbReference>
<organism evidence="3 4">
    <name type="scientific">Mycolicibacterium agri</name>
    <name type="common">Mycobacterium agri</name>
    <dbReference type="NCBI Taxonomy" id="36811"/>
    <lineage>
        <taxon>Bacteria</taxon>
        <taxon>Bacillati</taxon>
        <taxon>Actinomycetota</taxon>
        <taxon>Actinomycetes</taxon>
        <taxon>Mycobacteriales</taxon>
        <taxon>Mycobacteriaceae</taxon>
        <taxon>Mycolicibacterium</taxon>
    </lineage>
</organism>
<dbReference type="AlphaFoldDB" id="A0A7I9VTT7"/>
<evidence type="ECO:0000256" key="1">
    <source>
        <dbReference type="ARBA" id="ARBA00001962"/>
    </source>
</evidence>
<dbReference type="GO" id="GO:0051537">
    <property type="term" value="F:2 iron, 2 sulfur cluster binding"/>
    <property type="evidence" value="ECO:0007669"/>
    <property type="project" value="InterPro"/>
</dbReference>
<comment type="caution">
    <text evidence="3">The sequence shown here is derived from an EMBL/GenBank/DDBJ whole genome shotgun (WGS) entry which is preliminary data.</text>
</comment>
<reference evidence="3 4" key="1">
    <citation type="journal article" date="2019" name="Emerg. Microbes Infect.">
        <title>Comprehensive subspecies identification of 175 nontuberculous mycobacteria species based on 7547 genomic profiles.</title>
        <authorList>
            <person name="Matsumoto Y."/>
            <person name="Kinjo T."/>
            <person name="Motooka D."/>
            <person name="Nabeya D."/>
            <person name="Jung N."/>
            <person name="Uechi K."/>
            <person name="Horii T."/>
            <person name="Iida T."/>
            <person name="Fujita J."/>
            <person name="Nakamura S."/>
        </authorList>
    </citation>
    <scope>NUCLEOTIDE SEQUENCE [LARGE SCALE GENOMIC DNA]</scope>
    <source>
        <strain evidence="3 4">JCM 6377</strain>
    </source>
</reference>
<accession>A0A7I9VTT7</accession>
<dbReference type="Proteomes" id="UP000465302">
    <property type="component" value="Unassembled WGS sequence"/>
</dbReference>